<dbReference type="SMART" id="SM00741">
    <property type="entry name" value="SapB"/>
    <property type="match status" value="1"/>
</dbReference>
<dbReference type="PANTHER" id="PTHR15541">
    <property type="entry name" value="GRANULYSIN RELATED"/>
    <property type="match status" value="1"/>
</dbReference>
<dbReference type="GO" id="GO:0042742">
    <property type="term" value="P:defense response to bacterium"/>
    <property type="evidence" value="ECO:0007669"/>
    <property type="project" value="InterPro"/>
</dbReference>
<dbReference type="PANTHER" id="PTHR15541:SF2">
    <property type="entry name" value="GRANULYSIN"/>
    <property type="match status" value="1"/>
</dbReference>
<accession>A0A8C1MD38</accession>
<sequence>MLRNIFLVSLLVYAVCAAHWDVREVDSAEDQDEEISADGIPTFVKCLICNKIVKKVKKKLSNKPTVVEIKTKLNKACYILTFKKKKAECKNLVEKYMDKLIDELMTKDGPKTICTKIFGCNIKEVIFVHDQAHDNF</sequence>
<dbReference type="Ensembl" id="ENSCCRT00010082538.1">
    <property type="protein sequence ID" value="ENSCCRP00010074482.1"/>
    <property type="gene ID" value="ENSCCRG00010032464.1"/>
</dbReference>
<dbReference type="Gene3D" id="1.10.225.10">
    <property type="entry name" value="Saposin-like"/>
    <property type="match status" value="1"/>
</dbReference>
<evidence type="ECO:0000313" key="5">
    <source>
        <dbReference type="Proteomes" id="UP000694427"/>
    </source>
</evidence>
<name>A0A8C1MD38_CYPCA</name>
<evidence type="ECO:0000256" key="1">
    <source>
        <dbReference type="ARBA" id="ARBA00023157"/>
    </source>
</evidence>
<dbReference type="Pfam" id="PF03489">
    <property type="entry name" value="SapB_2"/>
    <property type="match status" value="1"/>
</dbReference>
<dbReference type="Proteomes" id="UP000694427">
    <property type="component" value="Unplaced"/>
</dbReference>
<evidence type="ECO:0000256" key="2">
    <source>
        <dbReference type="SAM" id="SignalP"/>
    </source>
</evidence>
<evidence type="ECO:0000313" key="4">
    <source>
        <dbReference type="Ensembl" id="ENSCCRP00010074482.1"/>
    </source>
</evidence>
<protein>
    <submittedName>
        <fullName evidence="4">NK-lysin tandem duplicate 1</fullName>
    </submittedName>
</protein>
<dbReference type="AlphaFoldDB" id="A0A8C1MD38"/>
<keyword evidence="5" id="KW-1185">Reference proteome</keyword>
<dbReference type="InterPro" id="IPR011001">
    <property type="entry name" value="Saposin-like"/>
</dbReference>
<dbReference type="InterPro" id="IPR008138">
    <property type="entry name" value="SapB_2"/>
</dbReference>
<dbReference type="InterPro" id="IPR007856">
    <property type="entry name" value="SapB_1"/>
</dbReference>
<dbReference type="InterPro" id="IPR008139">
    <property type="entry name" value="SaposinB_dom"/>
</dbReference>
<feature type="domain" description="Saposin B-type" evidence="3">
    <location>
        <begin position="42"/>
        <end position="124"/>
    </location>
</feature>
<dbReference type="Pfam" id="PF05184">
    <property type="entry name" value="SapB_1"/>
    <property type="match status" value="1"/>
</dbReference>
<dbReference type="GO" id="GO:0006629">
    <property type="term" value="P:lipid metabolic process"/>
    <property type="evidence" value="ECO:0007669"/>
    <property type="project" value="InterPro"/>
</dbReference>
<keyword evidence="1" id="KW-1015">Disulfide bond</keyword>
<feature type="chain" id="PRO_5034494484" evidence="2">
    <location>
        <begin position="18"/>
        <end position="136"/>
    </location>
</feature>
<dbReference type="SUPFAM" id="SSF47862">
    <property type="entry name" value="Saposin"/>
    <property type="match status" value="1"/>
</dbReference>
<evidence type="ECO:0000259" key="3">
    <source>
        <dbReference type="PROSITE" id="PS50015"/>
    </source>
</evidence>
<reference evidence="4" key="2">
    <citation type="submission" date="2025-09" db="UniProtKB">
        <authorList>
            <consortium name="Ensembl"/>
        </authorList>
    </citation>
    <scope>IDENTIFICATION</scope>
</reference>
<keyword evidence="2" id="KW-0732">Signal</keyword>
<dbReference type="InterPro" id="IPR038847">
    <property type="entry name" value="Granulysin-like"/>
</dbReference>
<proteinExistence type="predicted"/>
<reference evidence="4" key="1">
    <citation type="submission" date="2025-08" db="UniProtKB">
        <authorList>
            <consortium name="Ensembl"/>
        </authorList>
    </citation>
    <scope>IDENTIFICATION</scope>
</reference>
<feature type="signal peptide" evidence="2">
    <location>
        <begin position="1"/>
        <end position="17"/>
    </location>
</feature>
<organism evidence="4 5">
    <name type="scientific">Cyprinus carpio</name>
    <name type="common">Common carp</name>
    <dbReference type="NCBI Taxonomy" id="7962"/>
    <lineage>
        <taxon>Eukaryota</taxon>
        <taxon>Metazoa</taxon>
        <taxon>Chordata</taxon>
        <taxon>Craniata</taxon>
        <taxon>Vertebrata</taxon>
        <taxon>Euteleostomi</taxon>
        <taxon>Actinopterygii</taxon>
        <taxon>Neopterygii</taxon>
        <taxon>Teleostei</taxon>
        <taxon>Ostariophysi</taxon>
        <taxon>Cypriniformes</taxon>
        <taxon>Cyprinidae</taxon>
        <taxon>Cyprininae</taxon>
        <taxon>Cyprinus</taxon>
    </lineage>
</organism>
<dbReference type="PROSITE" id="PS50015">
    <property type="entry name" value="SAP_B"/>
    <property type="match status" value="1"/>
</dbReference>